<feature type="region of interest" description="Disordered" evidence="1">
    <location>
        <begin position="77"/>
        <end position="196"/>
    </location>
</feature>
<protein>
    <submittedName>
        <fullName evidence="2">Uncharacterized protein</fullName>
    </submittedName>
</protein>
<dbReference type="AlphaFoldDB" id="A0A9D4QDK3"/>
<comment type="caution">
    <text evidence="2">The sequence shown here is derived from an EMBL/GenBank/DDBJ whole genome shotgun (WGS) entry which is preliminary data.</text>
</comment>
<reference evidence="2" key="2">
    <citation type="submission" date="2021-09" db="EMBL/GenBank/DDBJ databases">
        <authorList>
            <person name="Jia N."/>
            <person name="Wang J."/>
            <person name="Shi W."/>
            <person name="Du L."/>
            <person name="Sun Y."/>
            <person name="Zhan W."/>
            <person name="Jiang J."/>
            <person name="Wang Q."/>
            <person name="Zhang B."/>
            <person name="Ji P."/>
            <person name="Sakyi L.B."/>
            <person name="Cui X."/>
            <person name="Yuan T."/>
            <person name="Jiang B."/>
            <person name="Yang W."/>
            <person name="Lam T.T.-Y."/>
            <person name="Chang Q."/>
            <person name="Ding S."/>
            <person name="Wang X."/>
            <person name="Zhu J."/>
            <person name="Ruan X."/>
            <person name="Zhao L."/>
            <person name="Wei J."/>
            <person name="Que T."/>
            <person name="Du C."/>
            <person name="Cheng J."/>
            <person name="Dai P."/>
            <person name="Han X."/>
            <person name="Huang E."/>
            <person name="Gao Y."/>
            <person name="Liu J."/>
            <person name="Shao H."/>
            <person name="Ye R."/>
            <person name="Li L."/>
            <person name="Wei W."/>
            <person name="Wang X."/>
            <person name="Wang C."/>
            <person name="Huo Q."/>
            <person name="Li W."/>
            <person name="Guo W."/>
            <person name="Chen H."/>
            <person name="Chen S."/>
            <person name="Zhou L."/>
            <person name="Zhou L."/>
            <person name="Ni X."/>
            <person name="Tian J."/>
            <person name="Zhou Y."/>
            <person name="Sheng Y."/>
            <person name="Liu T."/>
            <person name="Pan Y."/>
            <person name="Xia L."/>
            <person name="Li J."/>
            <person name="Zhao F."/>
            <person name="Cao W."/>
        </authorList>
    </citation>
    <scope>NUCLEOTIDE SEQUENCE</scope>
    <source>
        <strain evidence="2">Rsan-2018</strain>
        <tissue evidence="2">Larvae</tissue>
    </source>
</reference>
<proteinExistence type="predicted"/>
<feature type="compositionally biased region" description="Basic residues" evidence="1">
    <location>
        <begin position="118"/>
        <end position="130"/>
    </location>
</feature>
<feature type="compositionally biased region" description="Polar residues" evidence="1">
    <location>
        <begin position="147"/>
        <end position="156"/>
    </location>
</feature>
<dbReference type="Proteomes" id="UP000821837">
    <property type="component" value="Chromosome 11"/>
</dbReference>
<organism evidence="2 3">
    <name type="scientific">Rhipicephalus sanguineus</name>
    <name type="common">Brown dog tick</name>
    <name type="synonym">Ixodes sanguineus</name>
    <dbReference type="NCBI Taxonomy" id="34632"/>
    <lineage>
        <taxon>Eukaryota</taxon>
        <taxon>Metazoa</taxon>
        <taxon>Ecdysozoa</taxon>
        <taxon>Arthropoda</taxon>
        <taxon>Chelicerata</taxon>
        <taxon>Arachnida</taxon>
        <taxon>Acari</taxon>
        <taxon>Parasitiformes</taxon>
        <taxon>Ixodida</taxon>
        <taxon>Ixodoidea</taxon>
        <taxon>Ixodidae</taxon>
        <taxon>Rhipicephalinae</taxon>
        <taxon>Rhipicephalus</taxon>
        <taxon>Rhipicephalus</taxon>
    </lineage>
</organism>
<name>A0A9D4QDK3_RHISA</name>
<gene>
    <name evidence="2" type="ORF">HPB52_023334</name>
</gene>
<evidence type="ECO:0000256" key="1">
    <source>
        <dbReference type="SAM" id="MobiDB-lite"/>
    </source>
</evidence>
<evidence type="ECO:0000313" key="2">
    <source>
        <dbReference type="EMBL" id="KAH7973269.1"/>
    </source>
</evidence>
<dbReference type="EMBL" id="JABSTV010001247">
    <property type="protein sequence ID" value="KAH7973269.1"/>
    <property type="molecule type" value="Genomic_DNA"/>
</dbReference>
<feature type="compositionally biased region" description="Basic and acidic residues" evidence="1">
    <location>
        <begin position="177"/>
        <end position="191"/>
    </location>
</feature>
<sequence length="330" mass="35915">MFTTEEVRGSVFLFVTPSNSAERVGRLATHRRVSAARLTRVPYLRHAQRRSTPQKCKLRTPTCAICTGNHITGDRSCLKRIKPIRKQSAKPPKKPHKPAPRWFQSEEEESEWEYGRGGARKSRSRTRTPSKNRAAETGPPGQRHPKSTSQDNTNAQALPRSKPPGACPAHSNPQADARQRLDEDHGGERPDGTLTEDPAEIEATFYHHFESAFRKPDLGMASPEPALMKELRKSLSRLDVDEGSTLCGAASMEELRGAIGSMPPNSAPGADGLTAGLYATFLDILGDSLLAGCPLGPTLFVLSIDSLLSTLASDVHIRGLPLTGADDLRS</sequence>
<reference evidence="2" key="1">
    <citation type="journal article" date="2020" name="Cell">
        <title>Large-Scale Comparative Analyses of Tick Genomes Elucidate Their Genetic Diversity and Vector Capacities.</title>
        <authorList>
            <consortium name="Tick Genome and Microbiome Consortium (TIGMIC)"/>
            <person name="Jia N."/>
            <person name="Wang J."/>
            <person name="Shi W."/>
            <person name="Du L."/>
            <person name="Sun Y."/>
            <person name="Zhan W."/>
            <person name="Jiang J.F."/>
            <person name="Wang Q."/>
            <person name="Zhang B."/>
            <person name="Ji P."/>
            <person name="Bell-Sakyi L."/>
            <person name="Cui X.M."/>
            <person name="Yuan T.T."/>
            <person name="Jiang B.G."/>
            <person name="Yang W.F."/>
            <person name="Lam T.T."/>
            <person name="Chang Q.C."/>
            <person name="Ding S.J."/>
            <person name="Wang X.J."/>
            <person name="Zhu J.G."/>
            <person name="Ruan X.D."/>
            <person name="Zhao L."/>
            <person name="Wei J.T."/>
            <person name="Ye R.Z."/>
            <person name="Que T.C."/>
            <person name="Du C.H."/>
            <person name="Zhou Y.H."/>
            <person name="Cheng J.X."/>
            <person name="Dai P.F."/>
            <person name="Guo W.B."/>
            <person name="Han X.H."/>
            <person name="Huang E.J."/>
            <person name="Li L.F."/>
            <person name="Wei W."/>
            <person name="Gao Y.C."/>
            <person name="Liu J.Z."/>
            <person name="Shao H.Z."/>
            <person name="Wang X."/>
            <person name="Wang C.C."/>
            <person name="Yang T.C."/>
            <person name="Huo Q.B."/>
            <person name="Li W."/>
            <person name="Chen H.Y."/>
            <person name="Chen S.E."/>
            <person name="Zhou L.G."/>
            <person name="Ni X.B."/>
            <person name="Tian J.H."/>
            <person name="Sheng Y."/>
            <person name="Liu T."/>
            <person name="Pan Y.S."/>
            <person name="Xia L.Y."/>
            <person name="Li J."/>
            <person name="Zhao F."/>
            <person name="Cao W.C."/>
        </authorList>
    </citation>
    <scope>NUCLEOTIDE SEQUENCE</scope>
    <source>
        <strain evidence="2">Rsan-2018</strain>
    </source>
</reference>
<accession>A0A9D4QDK3</accession>
<feature type="compositionally biased region" description="Basic residues" evidence="1">
    <location>
        <begin position="78"/>
        <end position="99"/>
    </location>
</feature>
<keyword evidence="3" id="KW-1185">Reference proteome</keyword>
<evidence type="ECO:0000313" key="3">
    <source>
        <dbReference type="Proteomes" id="UP000821837"/>
    </source>
</evidence>